<reference evidence="14" key="1">
    <citation type="journal article" date="2019" name="Int. J. Syst. Evol. Microbiol.">
        <title>The Global Catalogue of Microorganisms (GCM) 10K type strain sequencing project: providing services to taxonomists for standard genome sequencing and annotation.</title>
        <authorList>
            <consortium name="The Broad Institute Genomics Platform"/>
            <consortium name="The Broad Institute Genome Sequencing Center for Infectious Disease"/>
            <person name="Wu L."/>
            <person name="Ma J."/>
        </authorList>
    </citation>
    <scope>NUCLEOTIDE SEQUENCE [LARGE SCALE GENOMIC DNA]</scope>
    <source>
        <strain evidence="14">CGMCC 1.7003</strain>
    </source>
</reference>
<keyword evidence="5" id="KW-0274">FAD</keyword>
<dbReference type="EC" id="1.1.2.4" evidence="10"/>
<keyword evidence="8" id="KW-0408">Iron</keyword>
<dbReference type="PANTHER" id="PTHR11748:SF111">
    <property type="entry name" value="D-LACTATE DEHYDROGENASE, MITOCHONDRIAL-RELATED"/>
    <property type="match status" value="1"/>
</dbReference>
<evidence type="ECO:0000313" key="14">
    <source>
        <dbReference type="Proteomes" id="UP000659697"/>
    </source>
</evidence>
<dbReference type="SUPFAM" id="SSF46548">
    <property type="entry name" value="alpha-helical ferredoxin"/>
    <property type="match status" value="1"/>
</dbReference>
<evidence type="ECO:0000256" key="3">
    <source>
        <dbReference type="ARBA" id="ARBA00022630"/>
    </source>
</evidence>
<feature type="domain" description="FAD-binding PCMH-type" evidence="12">
    <location>
        <begin position="35"/>
        <end position="263"/>
    </location>
</feature>
<dbReference type="InterPro" id="IPR016171">
    <property type="entry name" value="Vanillyl_alc_oxidase_C-sub2"/>
</dbReference>
<evidence type="ECO:0000256" key="6">
    <source>
        <dbReference type="ARBA" id="ARBA00022946"/>
    </source>
</evidence>
<evidence type="ECO:0000256" key="2">
    <source>
        <dbReference type="ARBA" id="ARBA00008000"/>
    </source>
</evidence>
<dbReference type="PANTHER" id="PTHR11748">
    <property type="entry name" value="D-LACTATE DEHYDROGENASE"/>
    <property type="match status" value="1"/>
</dbReference>
<evidence type="ECO:0000256" key="9">
    <source>
        <dbReference type="ARBA" id="ARBA00023014"/>
    </source>
</evidence>
<dbReference type="InterPro" id="IPR004113">
    <property type="entry name" value="FAD-bd_oxidored_4_C"/>
</dbReference>
<dbReference type="Gene3D" id="3.30.465.10">
    <property type="match status" value="1"/>
</dbReference>
<evidence type="ECO:0000256" key="7">
    <source>
        <dbReference type="ARBA" id="ARBA00023002"/>
    </source>
</evidence>
<proteinExistence type="inferred from homology"/>
<name>A0ABQ3L1K7_9ALTE</name>
<protein>
    <recommendedName>
        <fullName evidence="10">D-lactate dehydrogenase (cytochrome)</fullName>
        <ecNumber evidence="10">1.1.2.4</ecNumber>
    </recommendedName>
</protein>
<dbReference type="PROSITE" id="PS51387">
    <property type="entry name" value="FAD_PCMH"/>
    <property type="match status" value="1"/>
</dbReference>
<dbReference type="InterPro" id="IPR006094">
    <property type="entry name" value="Oxid_FAD_bind_N"/>
</dbReference>
<dbReference type="InterPro" id="IPR016166">
    <property type="entry name" value="FAD-bd_PCMH"/>
</dbReference>
<dbReference type="PROSITE" id="PS51379">
    <property type="entry name" value="4FE4S_FER_2"/>
    <property type="match status" value="2"/>
</dbReference>
<evidence type="ECO:0000256" key="8">
    <source>
        <dbReference type="ARBA" id="ARBA00023004"/>
    </source>
</evidence>
<dbReference type="RefSeq" id="WP_189433540.1">
    <property type="nucleotide sequence ID" value="NZ_BNAO01000007.1"/>
</dbReference>
<evidence type="ECO:0000259" key="11">
    <source>
        <dbReference type="PROSITE" id="PS51379"/>
    </source>
</evidence>
<keyword evidence="6" id="KW-0809">Transit peptide</keyword>
<dbReference type="InterPro" id="IPR009051">
    <property type="entry name" value="Helical_ferredxn"/>
</dbReference>
<dbReference type="Pfam" id="PF02913">
    <property type="entry name" value="FAD-oxidase_C"/>
    <property type="match status" value="1"/>
</dbReference>
<gene>
    <name evidence="13" type="ORF">GCM10010919_26900</name>
</gene>
<comment type="cofactor">
    <cofactor evidence="1">
        <name>FAD</name>
        <dbReference type="ChEBI" id="CHEBI:57692"/>
    </cofactor>
</comment>
<evidence type="ECO:0000259" key="12">
    <source>
        <dbReference type="PROSITE" id="PS51387"/>
    </source>
</evidence>
<dbReference type="Gene3D" id="1.10.45.10">
    <property type="entry name" value="Vanillyl-alcohol Oxidase, Chain A, domain 4"/>
    <property type="match status" value="1"/>
</dbReference>
<dbReference type="PROSITE" id="PS00198">
    <property type="entry name" value="4FE4S_FER_1"/>
    <property type="match status" value="2"/>
</dbReference>
<dbReference type="Gene3D" id="1.10.1060.10">
    <property type="entry name" value="Alpha-helical ferredoxin"/>
    <property type="match status" value="1"/>
</dbReference>
<dbReference type="InterPro" id="IPR036318">
    <property type="entry name" value="FAD-bd_PCMH-like_sf"/>
</dbReference>
<dbReference type="Proteomes" id="UP000659697">
    <property type="component" value="Unassembled WGS sequence"/>
</dbReference>
<dbReference type="InterPro" id="IPR017900">
    <property type="entry name" value="4Fe4S_Fe_S_CS"/>
</dbReference>
<organism evidence="13 14">
    <name type="scientific">Alishewanella longhuensis</name>
    <dbReference type="NCBI Taxonomy" id="1091037"/>
    <lineage>
        <taxon>Bacteria</taxon>
        <taxon>Pseudomonadati</taxon>
        <taxon>Pseudomonadota</taxon>
        <taxon>Gammaproteobacteria</taxon>
        <taxon>Alteromonadales</taxon>
        <taxon>Alteromonadaceae</taxon>
        <taxon>Alishewanella</taxon>
    </lineage>
</organism>
<keyword evidence="7" id="KW-0560">Oxidoreductase</keyword>
<keyword evidence="9" id="KW-0411">Iron-sulfur</keyword>
<comment type="similarity">
    <text evidence="2">Belongs to the FAD-binding oxidoreductase/transferase type 4 family.</text>
</comment>
<evidence type="ECO:0000256" key="1">
    <source>
        <dbReference type="ARBA" id="ARBA00001974"/>
    </source>
</evidence>
<dbReference type="InterPro" id="IPR017896">
    <property type="entry name" value="4Fe4S_Fe-S-bd"/>
</dbReference>
<feature type="domain" description="4Fe-4S ferredoxin-type" evidence="11">
    <location>
        <begin position="527"/>
        <end position="558"/>
    </location>
</feature>
<accession>A0ABQ3L1K7</accession>
<keyword evidence="3" id="KW-0285">Flavoprotein</keyword>
<evidence type="ECO:0000313" key="13">
    <source>
        <dbReference type="EMBL" id="GHG73770.1"/>
    </source>
</evidence>
<keyword evidence="14" id="KW-1185">Reference proteome</keyword>
<comment type="caution">
    <text evidence="13">The sequence shown here is derived from an EMBL/GenBank/DDBJ whole genome shotgun (WGS) entry which is preliminary data.</text>
</comment>
<sequence length="924" mass="100373">MHPQFIQAVKQLIPTDRYFDDPLATLAFGTDASFYRLIPKLVLRVESEAEVAQLLKLANSYQVALTFRAAGTSLSGQAVTDSVLLVLGENWQQRQIRGLGEQIRLGPGVIGAQANKWLLPYGRKIGPDPASINTCKIGGIVANNASGMCCGTAQNSFNTLAGMRVVLFDGTVLDTEDAENVAAFRQSHAALLQQLTTLAEQCRANPELSEKIRHKYRLKNTMGFSLNALTEFTDPIDILIHLMVGSEGCLGFISSVTYHTVPEHPHKASALWVFPDIVSCCQAVTLLKSAPVSAVELLDRRSLRSVQAKPGLPAWVASLSDGAAALLIESRAATAAALAAQLSDISALLSDFPTEQRVDFSSDPKVYEQLWAIRKGTFPAVGAVRQTGTTVIIEDVTFPLARLAEGVQALQQLFDRYHYHEAIIFGHALEGNLHFVFTQGFDDRTQVARYEAFMQEVAQLVAVEFGGALKAEHGTGRNMAPFVELEWGTDAYQLMWQLKKLFDPKHILNPDVVLSQDKNIHLKHLKALPATNPLVDKCIECGFCEPVCPSRKLTLTPRQRIVAQREISRLTVSGENSEQLAALTKDYQYQGNASCAACGMCSTACPVGINTGDLTRQLRAADNQGYQALAGFAARHFGGITRLARVGLRLGHFSNKLLGKATPFWHKAMPTANSAKARDVAAPNDAALKPVIYLSSCSNRVMAPMAGSKDTRSLQQVSADLLAKAGYQLIMPEGLASQCCGMPFQSKGQFASQATKQQQLNDWLLTHTKNGEIPVFSDTSPCSLTLKGKLDSRIKLYDSIDFISDFVLPKLTLNKQSTPIALHISCSATQLGQAEKLKQIVAACTEQLVIPDGISCCGFAGDKGFFMPELNASALSNLAEQVSQCSQGVSSSRTCEIGLSRHSGIEYQHLVYLLEQQSLAKSQS</sequence>
<feature type="domain" description="4Fe-4S ferredoxin-type" evidence="11">
    <location>
        <begin position="585"/>
        <end position="615"/>
    </location>
</feature>
<dbReference type="SUPFAM" id="SSF56176">
    <property type="entry name" value="FAD-binding/transporter-associated domain-like"/>
    <property type="match status" value="1"/>
</dbReference>
<dbReference type="SUPFAM" id="SSF55103">
    <property type="entry name" value="FAD-linked oxidases, C-terminal domain"/>
    <property type="match status" value="1"/>
</dbReference>
<dbReference type="Gene3D" id="3.30.70.2740">
    <property type="match status" value="1"/>
</dbReference>
<dbReference type="Pfam" id="PF01565">
    <property type="entry name" value="FAD_binding_4"/>
    <property type="match status" value="1"/>
</dbReference>
<keyword evidence="4" id="KW-0479">Metal-binding</keyword>
<dbReference type="EMBL" id="BNAO01000007">
    <property type="protein sequence ID" value="GHG73770.1"/>
    <property type="molecule type" value="Genomic_DNA"/>
</dbReference>
<dbReference type="Gene3D" id="3.30.43.10">
    <property type="entry name" value="Uridine Diphospho-n-acetylenolpyruvylglucosamine Reductase, domain 2"/>
    <property type="match status" value="1"/>
</dbReference>
<dbReference type="InterPro" id="IPR016169">
    <property type="entry name" value="FAD-bd_PCMH_sub2"/>
</dbReference>
<dbReference type="Pfam" id="PF02754">
    <property type="entry name" value="CCG"/>
    <property type="match status" value="1"/>
</dbReference>
<evidence type="ECO:0000256" key="4">
    <source>
        <dbReference type="ARBA" id="ARBA00022723"/>
    </source>
</evidence>
<dbReference type="InterPro" id="IPR016167">
    <property type="entry name" value="FAD-bd_PCMH_sub1"/>
</dbReference>
<evidence type="ECO:0000256" key="5">
    <source>
        <dbReference type="ARBA" id="ARBA00022827"/>
    </source>
</evidence>
<dbReference type="InterPro" id="IPR004017">
    <property type="entry name" value="Cys_rich_dom"/>
</dbReference>
<evidence type="ECO:0000256" key="10">
    <source>
        <dbReference type="ARBA" id="ARBA00038897"/>
    </source>
</evidence>
<dbReference type="InterPro" id="IPR016164">
    <property type="entry name" value="FAD-linked_Oxase-like_C"/>
</dbReference>
<dbReference type="Pfam" id="PF13183">
    <property type="entry name" value="Fer4_8"/>
    <property type="match status" value="1"/>
</dbReference>